<name>A0ABQ4GVG5_9ACTN</name>
<dbReference type="Proteomes" id="UP000660454">
    <property type="component" value="Unassembled WGS sequence"/>
</dbReference>
<evidence type="ECO:0000313" key="1">
    <source>
        <dbReference type="EMBL" id="GIH65416.1"/>
    </source>
</evidence>
<accession>A0ABQ4GVG5</accession>
<protein>
    <submittedName>
        <fullName evidence="1">Uncharacterized protein</fullName>
    </submittedName>
</protein>
<comment type="caution">
    <text evidence="1">The sequence shown here is derived from an EMBL/GenBank/DDBJ whole genome shotgun (WGS) entry which is preliminary data.</text>
</comment>
<keyword evidence="2" id="KW-1185">Reference proteome</keyword>
<dbReference type="EMBL" id="BOOF01000040">
    <property type="protein sequence ID" value="GIH65416.1"/>
    <property type="molecule type" value="Genomic_DNA"/>
</dbReference>
<gene>
    <name evidence="1" type="ORF">Msi02_62330</name>
</gene>
<reference evidence="1 2" key="1">
    <citation type="submission" date="2021-01" db="EMBL/GenBank/DDBJ databases">
        <title>Whole genome shotgun sequence of Microbispora siamensis NBRC 104113.</title>
        <authorList>
            <person name="Komaki H."/>
            <person name="Tamura T."/>
        </authorList>
    </citation>
    <scope>NUCLEOTIDE SEQUENCE [LARGE SCALE GENOMIC DNA]</scope>
    <source>
        <strain evidence="1 2">NBRC 104113</strain>
    </source>
</reference>
<sequence length="226" mass="26148">MSWFRQRLVELSFPAADFLPSATSGVYFKAQINAHYRRTRVFHEDRDSFVRHEVRCFMSAITERWAADELYTAQDAVNAALGRPSKCSEGFYTDLTAHVQLSITQDGVKAARIERADRARIERLEFLKRTLYTDPSLMAIEYFEHHPECVTSEEIDITSFRNLANNLRSFDEWWSPLMTAWTELSANTAPREAVEQSMRVLLDAIQRLDAKLAMKYKLPTTNDLGR</sequence>
<evidence type="ECO:0000313" key="2">
    <source>
        <dbReference type="Proteomes" id="UP000660454"/>
    </source>
</evidence>
<organism evidence="1 2">
    <name type="scientific">Microbispora siamensis</name>
    <dbReference type="NCBI Taxonomy" id="564413"/>
    <lineage>
        <taxon>Bacteria</taxon>
        <taxon>Bacillati</taxon>
        <taxon>Actinomycetota</taxon>
        <taxon>Actinomycetes</taxon>
        <taxon>Streptosporangiales</taxon>
        <taxon>Streptosporangiaceae</taxon>
        <taxon>Microbispora</taxon>
    </lineage>
</organism>
<proteinExistence type="predicted"/>